<proteinExistence type="predicted"/>
<protein>
    <recommendedName>
        <fullName evidence="1">DUF7936 domain-containing protein</fullName>
    </recommendedName>
</protein>
<feature type="domain" description="DUF7936" evidence="1">
    <location>
        <begin position="2"/>
        <end position="105"/>
    </location>
</feature>
<accession>A0A6J5P5W3</accession>
<evidence type="ECO:0000313" key="2">
    <source>
        <dbReference type="EMBL" id="CAB4165356.1"/>
    </source>
</evidence>
<gene>
    <name evidence="2" type="ORF">UFOVP815_38</name>
</gene>
<reference evidence="2" key="1">
    <citation type="submission" date="2020-04" db="EMBL/GenBank/DDBJ databases">
        <authorList>
            <person name="Chiriac C."/>
            <person name="Salcher M."/>
            <person name="Ghai R."/>
            <person name="Kavagutti S V."/>
        </authorList>
    </citation>
    <scope>NUCLEOTIDE SEQUENCE</scope>
</reference>
<name>A0A6J5P5W3_9CAUD</name>
<sequence>MTQFSTTITSMYTLPQVEGETDVVVTAMWQVTGVDGDYTANIGGSSQFTLSPDSPSFTPYADLTEAQVIGWIPESQITSAQSCVQGQIDSMINPPVSPTAQALPWSA</sequence>
<dbReference type="Pfam" id="PF25590">
    <property type="entry name" value="DUF7936"/>
    <property type="match status" value="1"/>
</dbReference>
<organism evidence="2">
    <name type="scientific">uncultured Caudovirales phage</name>
    <dbReference type="NCBI Taxonomy" id="2100421"/>
    <lineage>
        <taxon>Viruses</taxon>
        <taxon>Duplodnaviria</taxon>
        <taxon>Heunggongvirae</taxon>
        <taxon>Uroviricota</taxon>
        <taxon>Caudoviricetes</taxon>
        <taxon>Peduoviridae</taxon>
        <taxon>Maltschvirus</taxon>
        <taxon>Maltschvirus maltsch</taxon>
    </lineage>
</organism>
<dbReference type="InterPro" id="IPR057696">
    <property type="entry name" value="DUF7936"/>
</dbReference>
<dbReference type="EMBL" id="LR796769">
    <property type="protein sequence ID" value="CAB4165356.1"/>
    <property type="molecule type" value="Genomic_DNA"/>
</dbReference>
<evidence type="ECO:0000259" key="1">
    <source>
        <dbReference type="Pfam" id="PF25590"/>
    </source>
</evidence>